<evidence type="ECO:0000313" key="2">
    <source>
        <dbReference type="EMBL" id="MBU9736573.1"/>
    </source>
</evidence>
<keyword evidence="1" id="KW-0812">Transmembrane</keyword>
<feature type="transmembrane region" description="Helical" evidence="1">
    <location>
        <begin position="170"/>
        <end position="188"/>
    </location>
</feature>
<name>A0A949K606_9FIRM</name>
<evidence type="ECO:0000256" key="1">
    <source>
        <dbReference type="SAM" id="Phobius"/>
    </source>
</evidence>
<feature type="transmembrane region" description="Helical" evidence="1">
    <location>
        <begin position="200"/>
        <end position="219"/>
    </location>
</feature>
<comment type="caution">
    <text evidence="2">The sequence shown here is derived from an EMBL/GenBank/DDBJ whole genome shotgun (WGS) entry which is preliminary data.</text>
</comment>
<proteinExistence type="predicted"/>
<dbReference type="Proteomes" id="UP000712157">
    <property type="component" value="Unassembled WGS sequence"/>
</dbReference>
<keyword evidence="3" id="KW-1185">Reference proteome</keyword>
<keyword evidence="1" id="KW-0472">Membrane</keyword>
<reference evidence="2" key="1">
    <citation type="submission" date="2021-06" db="EMBL/GenBank/DDBJ databases">
        <title>Description of novel taxa of the family Lachnospiraceae.</title>
        <authorList>
            <person name="Chaplin A.V."/>
            <person name="Sokolova S.R."/>
            <person name="Pikina A.P."/>
            <person name="Korzhanova M."/>
            <person name="Belova V."/>
            <person name="Korostin D."/>
            <person name="Efimov B.A."/>
        </authorList>
    </citation>
    <scope>NUCLEOTIDE SEQUENCE</scope>
    <source>
        <strain evidence="2">ASD5720</strain>
    </source>
</reference>
<dbReference type="AlphaFoldDB" id="A0A949K606"/>
<feature type="transmembrane region" description="Helical" evidence="1">
    <location>
        <begin position="225"/>
        <end position="243"/>
    </location>
</feature>
<organism evidence="2 3">
    <name type="scientific">Diplocloster agilis</name>
    <dbReference type="NCBI Taxonomy" id="2850323"/>
    <lineage>
        <taxon>Bacteria</taxon>
        <taxon>Bacillati</taxon>
        <taxon>Bacillota</taxon>
        <taxon>Clostridia</taxon>
        <taxon>Lachnospirales</taxon>
        <taxon>Lachnospiraceae</taxon>
        <taxon>Diplocloster</taxon>
    </lineage>
</organism>
<gene>
    <name evidence="2" type="ORF">KTH89_08485</name>
</gene>
<dbReference type="EMBL" id="JAHQCW010000011">
    <property type="protein sequence ID" value="MBU9736573.1"/>
    <property type="molecule type" value="Genomic_DNA"/>
</dbReference>
<accession>A0A949K606</accession>
<protein>
    <submittedName>
        <fullName evidence="2">Uncharacterized protein</fullName>
    </submittedName>
</protein>
<dbReference type="RefSeq" id="WP_158346174.1">
    <property type="nucleotide sequence ID" value="NZ_JAHQCW010000011.1"/>
</dbReference>
<sequence>MNNKKLFRILFLIFLVINTFYCINIMREPILQLVFPEEYPIVQIDDINNLQSNDFKFFNKCLLEAKGKDPYIILDCVPKKVNFIKLNITGKTNLGVLTIYIDTGKGFNEEEKIIKSINYNRKPIEIRICREKIERLRIDYDVRQWSQVTLDPPYLCIENIILNYYPYHNILSFAIIYLISTFLVFGMFYKLVSTNNYKVIWIKFLIILILEFVFNNFYINFTIPIVVKVIGIMLEMLIMFFLIKFPVRNNKYEPQL</sequence>
<evidence type="ECO:0000313" key="3">
    <source>
        <dbReference type="Proteomes" id="UP000712157"/>
    </source>
</evidence>
<keyword evidence="1" id="KW-1133">Transmembrane helix</keyword>